<dbReference type="AlphaFoldDB" id="A0A8S9PLS2"/>
<feature type="region of interest" description="Disordered" evidence="1">
    <location>
        <begin position="75"/>
        <end position="95"/>
    </location>
</feature>
<organism evidence="2 3">
    <name type="scientific">Brassica cretica</name>
    <name type="common">Mustard</name>
    <dbReference type="NCBI Taxonomy" id="69181"/>
    <lineage>
        <taxon>Eukaryota</taxon>
        <taxon>Viridiplantae</taxon>
        <taxon>Streptophyta</taxon>
        <taxon>Embryophyta</taxon>
        <taxon>Tracheophyta</taxon>
        <taxon>Spermatophyta</taxon>
        <taxon>Magnoliopsida</taxon>
        <taxon>eudicotyledons</taxon>
        <taxon>Gunneridae</taxon>
        <taxon>Pentapetalae</taxon>
        <taxon>rosids</taxon>
        <taxon>malvids</taxon>
        <taxon>Brassicales</taxon>
        <taxon>Brassicaceae</taxon>
        <taxon>Brassiceae</taxon>
        <taxon>Brassica</taxon>
    </lineage>
</organism>
<evidence type="ECO:0000313" key="3">
    <source>
        <dbReference type="Proteomes" id="UP000712600"/>
    </source>
</evidence>
<sequence>MVVSMQFVSLIDGLIGDCGSEVGHLAKELANFREALSQPEVKWKIVEESHASETSQLKIRISDLERNLGKTASSLLKAKQEKKTKSSEVRRLQRRIQSEEGSKGCEVTVAATALRAKFETSLTNKDCWFSRFFDGRSKQGRGLGERRRELERDSAGPAVDGDFDSILAGLKSECNLFSDLDELKEQCPLVERSGDETLRTRTTLGEKEKAKAKMMFRLQGCLR</sequence>
<gene>
    <name evidence="2" type="ORF">F2Q69_00046087</name>
</gene>
<protein>
    <submittedName>
        <fullName evidence="2">Uncharacterized protein</fullName>
    </submittedName>
</protein>
<dbReference type="EMBL" id="QGKX02001347">
    <property type="protein sequence ID" value="KAF3523717.1"/>
    <property type="molecule type" value="Genomic_DNA"/>
</dbReference>
<dbReference type="Gene3D" id="1.20.5.1700">
    <property type="match status" value="1"/>
</dbReference>
<accession>A0A8S9PLS2</accession>
<dbReference type="Proteomes" id="UP000712600">
    <property type="component" value="Unassembled WGS sequence"/>
</dbReference>
<evidence type="ECO:0000313" key="2">
    <source>
        <dbReference type="EMBL" id="KAF3523717.1"/>
    </source>
</evidence>
<comment type="caution">
    <text evidence="2">The sequence shown here is derived from an EMBL/GenBank/DDBJ whole genome shotgun (WGS) entry which is preliminary data.</text>
</comment>
<reference evidence="2" key="1">
    <citation type="submission" date="2019-12" db="EMBL/GenBank/DDBJ databases">
        <title>Genome sequencing and annotation of Brassica cretica.</title>
        <authorList>
            <person name="Studholme D.J."/>
            <person name="Sarris P."/>
        </authorList>
    </citation>
    <scope>NUCLEOTIDE SEQUENCE</scope>
    <source>
        <strain evidence="2">PFS-109/04</strain>
        <tissue evidence="2">Leaf</tissue>
    </source>
</reference>
<proteinExistence type="predicted"/>
<evidence type="ECO:0000256" key="1">
    <source>
        <dbReference type="SAM" id="MobiDB-lite"/>
    </source>
</evidence>
<name>A0A8S9PLS2_BRACR</name>
<feature type="compositionally biased region" description="Basic and acidic residues" evidence="1">
    <location>
        <begin position="78"/>
        <end position="95"/>
    </location>
</feature>